<dbReference type="Gene3D" id="3.40.50.620">
    <property type="entry name" value="HUPs"/>
    <property type="match status" value="1"/>
</dbReference>
<gene>
    <name evidence="10" type="ORF">C8D91_2776</name>
</gene>
<feature type="site" description="Electron transfer via tryptophanyl radical" evidence="7">
    <location>
        <position position="294"/>
    </location>
</feature>
<keyword evidence="10" id="KW-0456">Lyase</keyword>
<dbReference type="InterPro" id="IPR036134">
    <property type="entry name" value="Crypto/Photolyase_FAD-like_sf"/>
</dbReference>
<evidence type="ECO:0000256" key="7">
    <source>
        <dbReference type="PIRSR" id="PIRSR602081-2"/>
    </source>
</evidence>
<dbReference type="RefSeq" id="WP_099019949.1">
    <property type="nucleotide sequence ID" value="NZ_NIHB01000005.1"/>
</dbReference>
<evidence type="ECO:0000259" key="9">
    <source>
        <dbReference type="PROSITE" id="PS51645"/>
    </source>
</evidence>
<keyword evidence="3 6" id="KW-0285">Flavoprotein</keyword>
<proteinExistence type="inferred from homology"/>
<comment type="similarity">
    <text evidence="8">Belongs to the DNA photolyase family.</text>
</comment>
<evidence type="ECO:0000313" key="11">
    <source>
        <dbReference type="Proteomes" id="UP000295724"/>
    </source>
</evidence>
<comment type="caution">
    <text evidence="10">The sequence shown here is derived from an EMBL/GenBank/DDBJ whole genome shotgun (WGS) entry which is preliminary data.</text>
</comment>
<evidence type="ECO:0000313" key="10">
    <source>
        <dbReference type="EMBL" id="TDR16869.1"/>
    </source>
</evidence>
<evidence type="ECO:0000256" key="3">
    <source>
        <dbReference type="ARBA" id="ARBA00022630"/>
    </source>
</evidence>
<organism evidence="10 11">
    <name type="scientific">Marinicella litoralis</name>
    <dbReference type="NCBI Taxonomy" id="644220"/>
    <lineage>
        <taxon>Bacteria</taxon>
        <taxon>Pseudomonadati</taxon>
        <taxon>Pseudomonadota</taxon>
        <taxon>Gammaproteobacteria</taxon>
        <taxon>Lysobacterales</taxon>
        <taxon>Marinicellaceae</taxon>
        <taxon>Marinicella</taxon>
    </lineage>
</organism>
<dbReference type="Proteomes" id="UP000295724">
    <property type="component" value="Unassembled WGS sequence"/>
</dbReference>
<feature type="binding site" evidence="6">
    <location>
        <begin position="360"/>
        <end position="362"/>
    </location>
    <ligand>
        <name>FAD</name>
        <dbReference type="ChEBI" id="CHEBI:57692"/>
    </ligand>
</feature>
<reference evidence="10 11" key="1">
    <citation type="submission" date="2019-03" db="EMBL/GenBank/DDBJ databases">
        <title>Genomic Encyclopedia of Type Strains, Phase IV (KMG-IV): sequencing the most valuable type-strain genomes for metagenomic binning, comparative biology and taxonomic classification.</title>
        <authorList>
            <person name="Goeker M."/>
        </authorList>
    </citation>
    <scope>NUCLEOTIDE SEQUENCE [LARGE SCALE GENOMIC DNA]</scope>
    <source>
        <strain evidence="10 11">DSM 25488</strain>
    </source>
</reference>
<dbReference type="Gene3D" id="1.25.40.80">
    <property type="match status" value="1"/>
</dbReference>
<evidence type="ECO:0000256" key="2">
    <source>
        <dbReference type="ARBA" id="ARBA00005862"/>
    </source>
</evidence>
<feature type="site" description="Electron transfer via tryptophanyl radical" evidence="7">
    <location>
        <position position="370"/>
    </location>
</feature>
<dbReference type="AlphaFoldDB" id="A0A4R6XF59"/>
<dbReference type="InterPro" id="IPR006050">
    <property type="entry name" value="DNA_photolyase_N"/>
</dbReference>
<feature type="domain" description="Photolyase/cryptochrome alpha/beta" evidence="9">
    <location>
        <begin position="1"/>
        <end position="133"/>
    </location>
</feature>
<dbReference type="Pfam" id="PF00875">
    <property type="entry name" value="DNA_photolyase"/>
    <property type="match status" value="1"/>
</dbReference>
<keyword evidence="4 6" id="KW-0274">FAD</keyword>
<evidence type="ECO:0000256" key="8">
    <source>
        <dbReference type="RuleBase" id="RU004182"/>
    </source>
</evidence>
<evidence type="ECO:0000256" key="1">
    <source>
        <dbReference type="ARBA" id="ARBA00001932"/>
    </source>
</evidence>
<evidence type="ECO:0000256" key="6">
    <source>
        <dbReference type="PIRSR" id="PIRSR602081-1"/>
    </source>
</evidence>
<dbReference type="EMBL" id="SNZB01000007">
    <property type="protein sequence ID" value="TDR16869.1"/>
    <property type="molecule type" value="Genomic_DNA"/>
</dbReference>
<dbReference type="PANTHER" id="PTHR11455:SF9">
    <property type="entry name" value="CRYPTOCHROME CIRCADIAN CLOCK 5 ISOFORM X1"/>
    <property type="match status" value="1"/>
</dbReference>
<dbReference type="InterPro" id="IPR018394">
    <property type="entry name" value="DNA_photolyase_1_CS_C"/>
</dbReference>
<dbReference type="SUPFAM" id="SSF48173">
    <property type="entry name" value="Cryptochrome/photolyase FAD-binding domain"/>
    <property type="match status" value="1"/>
</dbReference>
<comment type="similarity">
    <text evidence="2">Belongs to the DNA photolyase class-1 family.</text>
</comment>
<dbReference type="InterPro" id="IPR005101">
    <property type="entry name" value="Cryptochr/Photolyase_FAD-bd"/>
</dbReference>
<dbReference type="InterPro" id="IPR036155">
    <property type="entry name" value="Crypto/Photolyase_N_sf"/>
</dbReference>
<evidence type="ECO:0000256" key="4">
    <source>
        <dbReference type="ARBA" id="ARBA00022827"/>
    </source>
</evidence>
<comment type="cofactor">
    <cofactor evidence="1">
        <name>(6R)-5,10-methylene-5,6,7,8-tetrahydrofolate</name>
        <dbReference type="ChEBI" id="CHEBI:15636"/>
    </cofactor>
</comment>
<feature type="binding site" evidence="6">
    <location>
        <position position="260"/>
    </location>
    <ligand>
        <name>FAD</name>
        <dbReference type="ChEBI" id="CHEBI:57692"/>
    </ligand>
</feature>
<feature type="binding site" evidence="6">
    <location>
        <begin position="263"/>
        <end position="270"/>
    </location>
    <ligand>
        <name>FAD</name>
        <dbReference type="ChEBI" id="CHEBI:57692"/>
    </ligand>
</feature>
<dbReference type="GO" id="GO:0006950">
    <property type="term" value="P:response to stress"/>
    <property type="evidence" value="ECO:0007669"/>
    <property type="project" value="UniProtKB-ARBA"/>
</dbReference>
<keyword evidence="11" id="KW-1185">Reference proteome</keyword>
<sequence>MNLVWFRTDLRMADNPALLHALETGESTLALFVVHPEQHQHHGEAPQKLEFIKAHINDLVKRLGQLNIQSLIEVAPWYSDVPALIEKIINQHQVKKLFFNANYWLNEMKRDEAVIQMSQQSNVDVKTYHSQYLLPPGSIRKSDDSMYHVFTPYKNKFIEVLKQRYQLPLSIPSEIDADVKLPDLLPEEFNSPQWPVGEKAAVERLKKFAKNNDYQQERDFPAIDGTSSLSPYLAIGVISAQQCLAHVLKQQGEPAFNSTWVSELIWRDYYNDLMYEYPRLAMHKTFKPNAVDHWYHSPELLDQWRNGQTGFPIVDAGMRQLLAEGWMHNRVRMIVASFLCKLCLIDWRQGEAHFMAHLLDGDLASNNGGWQWSSATGCDAAPYFRIFNPTTQSKKFDPDGSYIKKYVPELRDVGVKEIHDPKSNTRSLAMYPQPVIDYKSARQQALAWYKDNPVN</sequence>
<dbReference type="Gene3D" id="1.10.579.10">
    <property type="entry name" value="DNA Cyclobutane Dipyrimidine Photolyase, subunit A, domain 3"/>
    <property type="match status" value="1"/>
</dbReference>
<name>A0A4R6XF59_9GAMM</name>
<keyword evidence="5 8" id="KW-0157">Chromophore</keyword>
<dbReference type="InterPro" id="IPR014729">
    <property type="entry name" value="Rossmann-like_a/b/a_fold"/>
</dbReference>
<accession>A0A4R6XF59</accession>
<dbReference type="SUPFAM" id="SSF52425">
    <property type="entry name" value="Cryptochrome/photolyase, N-terminal domain"/>
    <property type="match status" value="1"/>
</dbReference>
<dbReference type="GO" id="GO:0009416">
    <property type="term" value="P:response to light stimulus"/>
    <property type="evidence" value="ECO:0007669"/>
    <property type="project" value="TreeGrafter"/>
</dbReference>
<feature type="binding site" evidence="6">
    <location>
        <begin position="226"/>
        <end position="230"/>
    </location>
    <ligand>
        <name>FAD</name>
        <dbReference type="ChEBI" id="CHEBI:57692"/>
    </ligand>
</feature>
<dbReference type="PANTHER" id="PTHR11455">
    <property type="entry name" value="CRYPTOCHROME"/>
    <property type="match status" value="1"/>
</dbReference>
<dbReference type="Pfam" id="PF03441">
    <property type="entry name" value="FAD_binding_7"/>
    <property type="match status" value="1"/>
</dbReference>
<dbReference type="InterPro" id="IPR002081">
    <property type="entry name" value="Cryptochrome/DNA_photolyase_1"/>
</dbReference>
<dbReference type="GO" id="GO:0003677">
    <property type="term" value="F:DNA binding"/>
    <property type="evidence" value="ECO:0007669"/>
    <property type="project" value="TreeGrafter"/>
</dbReference>
<dbReference type="OrthoDB" id="9772484at2"/>
<evidence type="ECO:0000256" key="5">
    <source>
        <dbReference type="ARBA" id="ARBA00022991"/>
    </source>
</evidence>
<dbReference type="PROSITE" id="PS00394">
    <property type="entry name" value="DNA_PHOTOLYASES_1_1"/>
    <property type="match status" value="1"/>
</dbReference>
<feature type="site" description="Electron transfer via tryptophanyl radical" evidence="7">
    <location>
        <position position="347"/>
    </location>
</feature>
<dbReference type="GO" id="GO:0006139">
    <property type="term" value="P:nucleobase-containing compound metabolic process"/>
    <property type="evidence" value="ECO:0007669"/>
    <property type="project" value="UniProtKB-ARBA"/>
</dbReference>
<feature type="binding site" evidence="6">
    <location>
        <position position="214"/>
    </location>
    <ligand>
        <name>FAD</name>
        <dbReference type="ChEBI" id="CHEBI:57692"/>
    </ligand>
</feature>
<comment type="cofactor">
    <cofactor evidence="6">
        <name>FAD</name>
        <dbReference type="ChEBI" id="CHEBI:57692"/>
    </cofactor>
    <text evidence="6">Binds 1 FAD per subunit.</text>
</comment>
<dbReference type="PROSITE" id="PS51645">
    <property type="entry name" value="PHR_CRY_ALPHA_BETA"/>
    <property type="match status" value="1"/>
</dbReference>
<dbReference type="GO" id="GO:0003904">
    <property type="term" value="F:deoxyribodipyrimidine photo-lyase activity"/>
    <property type="evidence" value="ECO:0007669"/>
    <property type="project" value="TreeGrafter"/>
</dbReference>
<protein>
    <submittedName>
        <fullName evidence="10">Deoxyribodipyrimidine photo-lyase type I</fullName>
    </submittedName>
</protein>
<dbReference type="GO" id="GO:0071949">
    <property type="term" value="F:FAD binding"/>
    <property type="evidence" value="ECO:0007669"/>
    <property type="project" value="TreeGrafter"/>
</dbReference>
<dbReference type="PRINTS" id="PR00147">
    <property type="entry name" value="DNAPHOTLYASE"/>
</dbReference>